<feature type="repeat" description="PPR" evidence="2">
    <location>
        <begin position="623"/>
        <end position="657"/>
    </location>
</feature>
<feature type="compositionally biased region" description="Acidic residues" evidence="3">
    <location>
        <begin position="819"/>
        <end position="829"/>
    </location>
</feature>
<dbReference type="PROSITE" id="PS51375">
    <property type="entry name" value="PPR"/>
    <property type="match status" value="1"/>
</dbReference>
<feature type="region of interest" description="Disordered" evidence="3">
    <location>
        <begin position="60"/>
        <end position="142"/>
    </location>
</feature>
<dbReference type="PANTHER" id="PTHR47942">
    <property type="entry name" value="TETRATRICOPEPTIDE REPEAT (TPR)-LIKE SUPERFAMILY PROTEIN-RELATED"/>
    <property type="match status" value="1"/>
</dbReference>
<gene>
    <name evidence="4" type="ORF">BGZ95_003358</name>
</gene>
<proteinExistence type="predicted"/>
<evidence type="ECO:0000256" key="1">
    <source>
        <dbReference type="ARBA" id="ARBA00022737"/>
    </source>
</evidence>
<dbReference type="InterPro" id="IPR011990">
    <property type="entry name" value="TPR-like_helical_dom_sf"/>
</dbReference>
<evidence type="ECO:0000256" key="2">
    <source>
        <dbReference type="PROSITE-ProRule" id="PRU00708"/>
    </source>
</evidence>
<dbReference type="InterPro" id="IPR051222">
    <property type="entry name" value="PPR/CCM1_RNA-binding"/>
</dbReference>
<dbReference type="Gene3D" id="1.25.40.10">
    <property type="entry name" value="Tetratricopeptide repeat domain"/>
    <property type="match status" value="2"/>
</dbReference>
<evidence type="ECO:0000313" key="5">
    <source>
        <dbReference type="Proteomes" id="UP001194580"/>
    </source>
</evidence>
<feature type="region of interest" description="Disordered" evidence="3">
    <location>
        <begin position="812"/>
        <end position="847"/>
    </location>
</feature>
<keyword evidence="5" id="KW-1185">Reference proteome</keyword>
<protein>
    <recommendedName>
        <fullName evidence="6">Pentacotripeptide-repeat region of PRORP domain-containing protein</fullName>
    </recommendedName>
</protein>
<feature type="compositionally biased region" description="Polar residues" evidence="3">
    <location>
        <begin position="114"/>
        <end position="135"/>
    </location>
</feature>
<dbReference type="AlphaFoldDB" id="A0AAD4H2F9"/>
<accession>A0AAD4H2F9</accession>
<dbReference type="Proteomes" id="UP001194580">
    <property type="component" value="Unassembled WGS sequence"/>
</dbReference>
<evidence type="ECO:0000313" key="4">
    <source>
        <dbReference type="EMBL" id="KAG0265338.1"/>
    </source>
</evidence>
<sequence length="962" mass="109995">MRSIPVRRLLPAQSISLAHKHQHYTSPSIRIRTRSHPLVTSLDNPWQLCFQRAYSRTVLSKDHPRRPTKQSCSNSKQHTSPPISDSNILFRKHQRPYTSAATAAQPIPRDTHGSRANTATHNFSSHGSRQGAKSSSVKRESRSTLDLMAQLGQSLKDRNLKLALDVYLVTRRRTLPADQVESWFHFQRQLVQLFHFNRLEMVATVRAERLSGRQDELRSRVLKHISTRVLLGDDHAEALTGLVDAIGKSRAMVQYSYVTNSTTKLQDWREALRVLEEWSAAERPWEWSKISLDGDVNKKSRSPAAASTWKNGVLEKELGSWLVKLMSKLVYSHTYLVRSMLDTIPKQFGIKTTVDMHLVLLNYYAMFGRDGYRDTLSIVASMASKGISWKNEPAVYDYLIYSLSHMSGNEVQANKIIEQMLANDLIPREETMKAAILCAARSGDLEACSRYISKMHEEWNLTMSERMKAILLYACAKRGDFDSAVEILGQLSVAGTLVRARSEPRIKKRAADNPDMTTSTSINPQLEEILSTQDLINNSNVLLALINQTNNKRGNKKQMTQDFIKEEVAKVLELFTVITKNPLQIDTQLYTIMMQYLSTLPSPLPGMTYLYKEMQGTESAKPNHVTYKIMLEACAEQMDMEYGRQLWDDMGESNVVKDCYIRASYVKGWGKIGYLKQAEWIAREGLLIQEGLDKDRRQHQAAFVLKNRQRREQGLPKLQDPPRLPRRQRLNDIISLNVVHELMRANRAHNKLDRVYDIYQEVEHGKWGSRIRPNQFTLSIVLQACGSGTATTKLVDRGIGLVEHYLESQQRQLQKFSGDDNEDDQDENSGQDQGYRATTDAEETISGKSSLASLSDINYQLYFTMLGRHHRQRKMVVVWDEMMQVIEHPPSHGVTNMVMEALENVQWGAAPIKRIQRQLRERWPQVDWDSAGRKKRHVSGYGIGEESVDEDRPVGAGGRFWR</sequence>
<evidence type="ECO:0000256" key="3">
    <source>
        <dbReference type="SAM" id="MobiDB-lite"/>
    </source>
</evidence>
<reference evidence="4" key="1">
    <citation type="journal article" date="2020" name="Fungal Divers.">
        <title>Resolving the Mortierellaceae phylogeny through synthesis of multi-gene phylogenetics and phylogenomics.</title>
        <authorList>
            <person name="Vandepol N."/>
            <person name="Liber J."/>
            <person name="Desiro A."/>
            <person name="Na H."/>
            <person name="Kennedy M."/>
            <person name="Barry K."/>
            <person name="Grigoriev I.V."/>
            <person name="Miller A.N."/>
            <person name="O'Donnell K."/>
            <person name="Stajich J.E."/>
            <person name="Bonito G."/>
        </authorList>
    </citation>
    <scope>NUCLEOTIDE SEQUENCE</scope>
    <source>
        <strain evidence="4">NRRL 28262</strain>
    </source>
</reference>
<name>A0AAD4H2F9_9FUNG</name>
<comment type="caution">
    <text evidence="4">The sequence shown here is derived from an EMBL/GenBank/DDBJ whole genome shotgun (WGS) entry which is preliminary data.</text>
</comment>
<keyword evidence="1" id="KW-0677">Repeat</keyword>
<feature type="compositionally biased region" description="Polar residues" evidence="3">
    <location>
        <begin position="69"/>
        <end position="87"/>
    </location>
</feature>
<dbReference type="EMBL" id="JAAAIL010001764">
    <property type="protein sequence ID" value="KAG0265338.1"/>
    <property type="molecule type" value="Genomic_DNA"/>
</dbReference>
<dbReference type="InterPro" id="IPR002885">
    <property type="entry name" value="PPR_rpt"/>
</dbReference>
<dbReference type="Pfam" id="PF01535">
    <property type="entry name" value="PPR"/>
    <property type="match status" value="1"/>
</dbReference>
<organism evidence="4 5">
    <name type="scientific">Linnemannia exigua</name>
    <dbReference type="NCBI Taxonomy" id="604196"/>
    <lineage>
        <taxon>Eukaryota</taxon>
        <taxon>Fungi</taxon>
        <taxon>Fungi incertae sedis</taxon>
        <taxon>Mucoromycota</taxon>
        <taxon>Mortierellomycotina</taxon>
        <taxon>Mortierellomycetes</taxon>
        <taxon>Mortierellales</taxon>
        <taxon>Mortierellaceae</taxon>
        <taxon>Linnemannia</taxon>
    </lineage>
</organism>
<evidence type="ECO:0008006" key="6">
    <source>
        <dbReference type="Google" id="ProtNLM"/>
    </source>
</evidence>